<dbReference type="InterPro" id="IPR027954">
    <property type="entry name" value="Transcobalamin-like_C"/>
</dbReference>
<feature type="domain" description="Transcobalamin-like C-terminal" evidence="2">
    <location>
        <begin position="70"/>
        <end position="135"/>
    </location>
</feature>
<evidence type="ECO:0000313" key="4">
    <source>
        <dbReference type="Proteomes" id="UP001595969"/>
    </source>
</evidence>
<proteinExistence type="predicted"/>
<comment type="caution">
    <text evidence="3">The sequence shown here is derived from an EMBL/GenBank/DDBJ whole genome shotgun (WGS) entry which is preliminary data.</text>
</comment>
<gene>
    <name evidence="3" type="ORF">ACFO5I_12395</name>
</gene>
<keyword evidence="1" id="KW-0732">Signal</keyword>
<dbReference type="PROSITE" id="PS51257">
    <property type="entry name" value="PROKAR_LIPOPROTEIN"/>
    <property type="match status" value="1"/>
</dbReference>
<accession>A0ABV9N156</accession>
<evidence type="ECO:0000259" key="2">
    <source>
        <dbReference type="Pfam" id="PF14478"/>
    </source>
</evidence>
<dbReference type="RefSeq" id="WP_204654700.1">
    <property type="nucleotide sequence ID" value="NZ_JAFBFD010000035.1"/>
</dbReference>
<protein>
    <submittedName>
        <fullName evidence="3">DUF4430 domain-containing protein</fullName>
    </submittedName>
</protein>
<feature type="chain" id="PRO_5045849494" evidence="1">
    <location>
        <begin position="20"/>
        <end position="138"/>
    </location>
</feature>
<sequence>MKKKIFLTTSLLFSTMVIAACTPKTEQTPETTSQTVVQSVSSEVQQEEATISLQVDGEEVENKTVTFVAGESLYQVMQANFDLVDQDGFITSINGQAQDEAAQKYWMYDVNGEMALVGAKDLILEPGDHVEFKLEEMK</sequence>
<feature type="signal peptide" evidence="1">
    <location>
        <begin position="1"/>
        <end position="19"/>
    </location>
</feature>
<dbReference type="Proteomes" id="UP001595969">
    <property type="component" value="Unassembled WGS sequence"/>
</dbReference>
<organism evidence="3 4">
    <name type="scientific">Enterococcus lemanii</name>
    <dbReference type="NCBI Taxonomy" id="1159752"/>
    <lineage>
        <taxon>Bacteria</taxon>
        <taxon>Bacillati</taxon>
        <taxon>Bacillota</taxon>
        <taxon>Bacilli</taxon>
        <taxon>Lactobacillales</taxon>
        <taxon>Enterococcaceae</taxon>
        <taxon>Enterococcus</taxon>
    </lineage>
</organism>
<keyword evidence="4" id="KW-1185">Reference proteome</keyword>
<dbReference type="Gene3D" id="2.170.130.30">
    <property type="match status" value="1"/>
</dbReference>
<dbReference type="Pfam" id="PF14478">
    <property type="entry name" value="DUF4430"/>
    <property type="match status" value="1"/>
</dbReference>
<name>A0ABV9N156_9ENTE</name>
<reference evidence="4" key="1">
    <citation type="journal article" date="2019" name="Int. J. Syst. Evol. Microbiol.">
        <title>The Global Catalogue of Microorganisms (GCM) 10K type strain sequencing project: providing services to taxonomists for standard genome sequencing and annotation.</title>
        <authorList>
            <consortium name="The Broad Institute Genomics Platform"/>
            <consortium name="The Broad Institute Genome Sequencing Center for Infectious Disease"/>
            <person name="Wu L."/>
            <person name="Ma J."/>
        </authorList>
    </citation>
    <scope>NUCLEOTIDE SEQUENCE [LARGE SCALE GENOMIC DNA]</scope>
    <source>
        <strain evidence="4">CGMCC 1.19032</strain>
    </source>
</reference>
<evidence type="ECO:0000256" key="1">
    <source>
        <dbReference type="SAM" id="SignalP"/>
    </source>
</evidence>
<dbReference type="EMBL" id="JBHSGS010000064">
    <property type="protein sequence ID" value="MFC4720523.1"/>
    <property type="molecule type" value="Genomic_DNA"/>
</dbReference>
<evidence type="ECO:0000313" key="3">
    <source>
        <dbReference type="EMBL" id="MFC4720523.1"/>
    </source>
</evidence>